<dbReference type="GO" id="GO:0016787">
    <property type="term" value="F:hydrolase activity"/>
    <property type="evidence" value="ECO:0007669"/>
    <property type="project" value="UniProtKB-KW"/>
</dbReference>
<dbReference type="KEGG" id="mrob:HH214_15090"/>
<dbReference type="Proteomes" id="UP000503278">
    <property type="component" value="Chromosome"/>
</dbReference>
<dbReference type="EMBL" id="CP051682">
    <property type="protein sequence ID" value="QJD97098.1"/>
    <property type="molecule type" value="Genomic_DNA"/>
</dbReference>
<name>A0A7L5E3D3_9SPHI</name>
<dbReference type="Pfam" id="PF00857">
    <property type="entry name" value="Isochorismatase"/>
    <property type="match status" value="1"/>
</dbReference>
<keyword evidence="1 3" id="KW-0378">Hydrolase</keyword>
<dbReference type="InterPro" id="IPR050272">
    <property type="entry name" value="Isochorismatase-like_hydrls"/>
</dbReference>
<dbReference type="Gene3D" id="3.40.50.850">
    <property type="entry name" value="Isochorismatase-like"/>
    <property type="match status" value="1"/>
</dbReference>
<dbReference type="RefSeq" id="WP_169608979.1">
    <property type="nucleotide sequence ID" value="NZ_CP051682.1"/>
</dbReference>
<sequence length="186" mass="20252">MSTTTTTALLIMDYQVGIADKLPTIDDLAKQANEAAEAARKAGLKVIYTKVGFQEGHPEISVNSMPFFQQVKENNLFTGEQSKLIPQIQVQLGDTVIDKKRFGSFAGSNLQLILQANGITQLVLAGIRTAGVVLSTLRFAADIDYKVTILSNCCADPDPEIHKVLMEKVFPLQAEVVSSKDWAAKL</sequence>
<proteinExistence type="predicted"/>
<organism evidence="3 4">
    <name type="scientific">Mucilaginibacter robiniae</name>
    <dbReference type="NCBI Taxonomy" id="2728022"/>
    <lineage>
        <taxon>Bacteria</taxon>
        <taxon>Pseudomonadati</taxon>
        <taxon>Bacteroidota</taxon>
        <taxon>Sphingobacteriia</taxon>
        <taxon>Sphingobacteriales</taxon>
        <taxon>Sphingobacteriaceae</taxon>
        <taxon>Mucilaginibacter</taxon>
    </lineage>
</organism>
<dbReference type="PANTHER" id="PTHR43540">
    <property type="entry name" value="PEROXYUREIDOACRYLATE/UREIDOACRYLATE AMIDOHYDROLASE-RELATED"/>
    <property type="match status" value="1"/>
</dbReference>
<evidence type="ECO:0000313" key="4">
    <source>
        <dbReference type="Proteomes" id="UP000503278"/>
    </source>
</evidence>
<protein>
    <submittedName>
        <fullName evidence="3">Cysteine hydrolase</fullName>
    </submittedName>
</protein>
<evidence type="ECO:0000256" key="1">
    <source>
        <dbReference type="ARBA" id="ARBA00022801"/>
    </source>
</evidence>
<dbReference type="CDD" id="cd00431">
    <property type="entry name" value="cysteine_hydrolases"/>
    <property type="match status" value="1"/>
</dbReference>
<dbReference type="SUPFAM" id="SSF52499">
    <property type="entry name" value="Isochorismatase-like hydrolases"/>
    <property type="match status" value="1"/>
</dbReference>
<dbReference type="InterPro" id="IPR036380">
    <property type="entry name" value="Isochorismatase-like_sf"/>
</dbReference>
<evidence type="ECO:0000313" key="3">
    <source>
        <dbReference type="EMBL" id="QJD97098.1"/>
    </source>
</evidence>
<keyword evidence="4" id="KW-1185">Reference proteome</keyword>
<accession>A0A7L5E3D3</accession>
<feature type="domain" description="Isochorismatase-like" evidence="2">
    <location>
        <begin position="7"/>
        <end position="180"/>
    </location>
</feature>
<evidence type="ECO:0000259" key="2">
    <source>
        <dbReference type="Pfam" id="PF00857"/>
    </source>
</evidence>
<reference evidence="3 4" key="1">
    <citation type="submission" date="2020-04" db="EMBL/GenBank/DDBJ databases">
        <title>Genome sequencing of novel species.</title>
        <authorList>
            <person name="Heo J."/>
            <person name="Kim S.-J."/>
            <person name="Kim J.-S."/>
            <person name="Hong S.-B."/>
            <person name="Kwon S.-W."/>
        </authorList>
    </citation>
    <scope>NUCLEOTIDE SEQUENCE [LARGE SCALE GENOMIC DNA]</scope>
    <source>
        <strain evidence="3 4">F39-2</strain>
    </source>
</reference>
<dbReference type="AlphaFoldDB" id="A0A7L5E3D3"/>
<dbReference type="PANTHER" id="PTHR43540:SF1">
    <property type="entry name" value="ISOCHORISMATASE HYDROLASE"/>
    <property type="match status" value="1"/>
</dbReference>
<dbReference type="InterPro" id="IPR000868">
    <property type="entry name" value="Isochorismatase-like_dom"/>
</dbReference>
<gene>
    <name evidence="3" type="ORF">HH214_15090</name>
</gene>